<keyword evidence="15" id="KW-1185">Reference proteome</keyword>
<proteinExistence type="inferred from homology"/>
<dbReference type="CDD" id="cd20872">
    <property type="entry name" value="C1_KSR1"/>
    <property type="match status" value="1"/>
</dbReference>
<feature type="region of interest" description="Disordered" evidence="11">
    <location>
        <begin position="338"/>
        <end position="486"/>
    </location>
</feature>
<dbReference type="FunFam" id="1.10.510.10:FF:000107">
    <property type="entry name" value="kinase suppressor of Ras 1"/>
    <property type="match status" value="1"/>
</dbReference>
<feature type="compositionally biased region" description="Low complexity" evidence="11">
    <location>
        <begin position="375"/>
        <end position="399"/>
    </location>
</feature>
<dbReference type="FunFam" id="3.30.200.20:FF:000034">
    <property type="entry name" value="Kinase suppressor of Ras 1"/>
    <property type="match status" value="1"/>
</dbReference>
<feature type="compositionally biased region" description="Acidic residues" evidence="11">
    <location>
        <begin position="447"/>
        <end position="459"/>
    </location>
</feature>
<dbReference type="InterPro" id="IPR001245">
    <property type="entry name" value="Ser-Thr/Tyr_kinase_cat_dom"/>
</dbReference>
<comment type="catalytic activity">
    <reaction evidence="9">
        <text>L-threonyl-[protein] + ATP = O-phospho-L-threonyl-[protein] + ADP + H(+)</text>
        <dbReference type="Rhea" id="RHEA:46608"/>
        <dbReference type="Rhea" id="RHEA-COMP:11060"/>
        <dbReference type="Rhea" id="RHEA-COMP:11605"/>
        <dbReference type="ChEBI" id="CHEBI:15378"/>
        <dbReference type="ChEBI" id="CHEBI:30013"/>
        <dbReference type="ChEBI" id="CHEBI:30616"/>
        <dbReference type="ChEBI" id="CHEBI:61977"/>
        <dbReference type="ChEBI" id="CHEBI:456216"/>
        <dbReference type="EC" id="2.7.11.1"/>
    </reaction>
</comment>
<reference evidence="15" key="1">
    <citation type="journal article" date="2017" name="PLoS ONE">
        <title>The Agassiz's desert tortoise genome provides a resource for the conservation of a threatened species.</title>
        <authorList>
            <person name="Tollis M."/>
            <person name="DeNardo D.F."/>
            <person name="Cornelius J.A."/>
            <person name="Dolby G.A."/>
            <person name="Edwards T."/>
            <person name="Henen B.T."/>
            <person name="Karl A.E."/>
            <person name="Murphy R.W."/>
            <person name="Kusumi K."/>
        </authorList>
    </citation>
    <scope>NUCLEOTIDE SEQUENCE [LARGE SCALE GENOMIC DNA]</scope>
</reference>
<dbReference type="PROSITE" id="PS50011">
    <property type="entry name" value="PROTEIN_KINASE_DOM"/>
    <property type="match status" value="1"/>
</dbReference>
<comment type="catalytic activity">
    <reaction evidence="10">
        <text>L-seryl-[protein] + ATP = O-phospho-L-seryl-[protein] + ADP + H(+)</text>
        <dbReference type="Rhea" id="RHEA:17989"/>
        <dbReference type="Rhea" id="RHEA-COMP:9863"/>
        <dbReference type="Rhea" id="RHEA-COMP:11604"/>
        <dbReference type="ChEBI" id="CHEBI:15378"/>
        <dbReference type="ChEBI" id="CHEBI:29999"/>
        <dbReference type="ChEBI" id="CHEBI:30616"/>
        <dbReference type="ChEBI" id="CHEBI:83421"/>
        <dbReference type="ChEBI" id="CHEBI:456216"/>
        <dbReference type="EC" id="2.7.11.1"/>
    </reaction>
</comment>
<dbReference type="InterPro" id="IPR002219">
    <property type="entry name" value="PKC_DAG/PE"/>
</dbReference>
<dbReference type="InterPro" id="IPR000719">
    <property type="entry name" value="Prot_kinase_dom"/>
</dbReference>
<dbReference type="PANTHER" id="PTHR23257:SF716">
    <property type="entry name" value="KINASE SUPPRESSOR OF RAS 1"/>
    <property type="match status" value="1"/>
</dbReference>
<feature type="compositionally biased region" description="Acidic residues" evidence="11">
    <location>
        <begin position="466"/>
        <end position="475"/>
    </location>
</feature>
<dbReference type="InterPro" id="IPR011009">
    <property type="entry name" value="Kinase-like_dom_sf"/>
</dbReference>
<evidence type="ECO:0000256" key="11">
    <source>
        <dbReference type="SAM" id="MobiDB-lite"/>
    </source>
</evidence>
<dbReference type="SUPFAM" id="SSF57889">
    <property type="entry name" value="Cysteine-rich domain"/>
    <property type="match status" value="1"/>
</dbReference>
<keyword evidence="7" id="KW-0862">Zinc</keyword>
<dbReference type="Proteomes" id="UP000291020">
    <property type="component" value="Unassembled WGS sequence"/>
</dbReference>
<dbReference type="InterPro" id="IPR008271">
    <property type="entry name" value="Ser/Thr_kinase_AS"/>
</dbReference>
<keyword evidence="5" id="KW-0547">Nucleotide-binding</keyword>
<dbReference type="InterPro" id="IPR050167">
    <property type="entry name" value="Ser_Thr_protein_kinase"/>
</dbReference>
<sequence>MVARIVSKYVSVPHPEEPTFLLLTAVHCCLQSSWKETNQVVLAPTIRNTSMRIPEELTLDALLDMNESKVKETMKRCGASDEECSRLNGALTCLRKVTESGGELKEDLLWNPSDAHRESTSAHPAEPSCPPGPTWTHGMLYLSKGNSQQARSVSVSAIPSSDSLALSQGPSSYMDSFLEPLAFSTHSGRVVFRTPHSITITPPTTPQLKRRHKLKPPRTPPPPCRKVFQLLPNFPTLTRSKSHESQLGNRIDEVSPVKSDLPQGSPQMVRRDIGISVTHRFSTKSWLSQMCHVCQKSMMFGVKCKHCRLKCHNKCTKEAPACRISFLPIAKIRRTESVPSDINNPVDRPAEPQFGTLPKALTKKDHPSAINHLDSSSNPSSTTSSTPSSPAPFQSSNPPSATPPPNPSPMGQRDCRFHFPEIPSPPQVIYPPETAEDTNADEKLDTEGVEEPDAEAEEQETNKSEPEDDEDELDDLPSKRPHWKGMISRKASQTSVYLQEWDIPFEQIELGEPIGQGRWGKVYRGKWHGEVAIRLLQIDGNNQDHLKLFKKEVMNYRQTRHENVVLFMGACMHPPHLAIITSFCKGRTLHSFVRDPKVSLDINKTRQIAQEILKGMGYLHAKGIVHKDLKSKNVFYDSGKVVITDFGLFGISGVVQEGRRENELKLPHDWLCYLAPEIVREMSPGKDEDKLPFSKAADVYAFGTVWYELQAREWPFKSQPAEALIWQIGSGEGVKNVLATVSVGKEVSEILSACWCFNLSERPSFTVLVDMLEKLPKLNRRLSHPGHFWKSAEL</sequence>
<keyword evidence="3" id="KW-0808">Transferase</keyword>
<evidence type="ECO:0000313" key="14">
    <source>
        <dbReference type="Ensembl" id="ENSGAGP00000005000.1"/>
    </source>
</evidence>
<evidence type="ECO:0000313" key="15">
    <source>
        <dbReference type="Proteomes" id="UP000291020"/>
    </source>
</evidence>
<evidence type="ECO:0000256" key="3">
    <source>
        <dbReference type="ARBA" id="ARBA00022679"/>
    </source>
</evidence>
<dbReference type="Gene3D" id="1.10.150.50">
    <property type="entry name" value="Transcription Factor, Ets-1"/>
    <property type="match status" value="1"/>
</dbReference>
<dbReference type="Gene3D" id="3.30.60.20">
    <property type="match status" value="1"/>
</dbReference>
<name>A0A452GTG3_9SAUR</name>
<dbReference type="PANTHER" id="PTHR23257">
    <property type="entry name" value="SERINE-THREONINE PROTEIN KINASE"/>
    <property type="match status" value="1"/>
</dbReference>
<dbReference type="Gene3D" id="1.10.510.10">
    <property type="entry name" value="Transferase(Phosphotransferase) domain 1"/>
    <property type="match status" value="1"/>
</dbReference>
<feature type="region of interest" description="Disordered" evidence="11">
    <location>
        <begin position="197"/>
        <end position="222"/>
    </location>
</feature>
<keyword evidence="4" id="KW-0479">Metal-binding</keyword>
<evidence type="ECO:0000256" key="9">
    <source>
        <dbReference type="ARBA" id="ARBA00047899"/>
    </source>
</evidence>
<keyword evidence="8" id="KW-0067">ATP-binding</keyword>
<evidence type="ECO:0000259" key="13">
    <source>
        <dbReference type="PROSITE" id="PS50081"/>
    </source>
</evidence>
<dbReference type="Pfam" id="PF07714">
    <property type="entry name" value="PK_Tyr_Ser-Thr"/>
    <property type="match status" value="1"/>
</dbReference>
<organism evidence="14 15">
    <name type="scientific">Gopherus agassizii</name>
    <name type="common">Agassiz's desert tortoise</name>
    <dbReference type="NCBI Taxonomy" id="38772"/>
    <lineage>
        <taxon>Eukaryota</taxon>
        <taxon>Metazoa</taxon>
        <taxon>Chordata</taxon>
        <taxon>Craniata</taxon>
        <taxon>Vertebrata</taxon>
        <taxon>Euteleostomi</taxon>
        <taxon>Archelosauria</taxon>
        <taxon>Testudinata</taxon>
        <taxon>Testudines</taxon>
        <taxon>Cryptodira</taxon>
        <taxon>Durocryptodira</taxon>
        <taxon>Testudinoidea</taxon>
        <taxon>Testudinidae</taxon>
        <taxon>Gopherus</taxon>
    </lineage>
</organism>
<dbReference type="InterPro" id="IPR013761">
    <property type="entry name" value="SAM/pointed_sf"/>
</dbReference>
<evidence type="ECO:0000256" key="10">
    <source>
        <dbReference type="ARBA" id="ARBA00048679"/>
    </source>
</evidence>
<dbReference type="GO" id="GO:0016020">
    <property type="term" value="C:membrane"/>
    <property type="evidence" value="ECO:0007669"/>
    <property type="project" value="TreeGrafter"/>
</dbReference>
<dbReference type="SMART" id="SM00109">
    <property type="entry name" value="C1"/>
    <property type="match status" value="1"/>
</dbReference>
<dbReference type="SUPFAM" id="SSF56112">
    <property type="entry name" value="Protein kinase-like (PK-like)"/>
    <property type="match status" value="1"/>
</dbReference>
<dbReference type="AlphaFoldDB" id="A0A452GTG3"/>
<evidence type="ECO:0000256" key="2">
    <source>
        <dbReference type="ARBA" id="ARBA00022553"/>
    </source>
</evidence>
<dbReference type="GO" id="GO:0046872">
    <property type="term" value="F:metal ion binding"/>
    <property type="evidence" value="ECO:0007669"/>
    <property type="project" value="UniProtKB-KW"/>
</dbReference>
<protein>
    <submittedName>
        <fullName evidence="14">Uncharacterized protein</fullName>
    </submittedName>
</protein>
<dbReference type="InterPro" id="IPR046349">
    <property type="entry name" value="C1-like_sf"/>
</dbReference>
<keyword evidence="6" id="KW-0418">Kinase</keyword>
<evidence type="ECO:0000259" key="12">
    <source>
        <dbReference type="PROSITE" id="PS50011"/>
    </source>
</evidence>
<dbReference type="PROSITE" id="PS00108">
    <property type="entry name" value="PROTEIN_KINASE_ST"/>
    <property type="match status" value="1"/>
</dbReference>
<evidence type="ECO:0000256" key="1">
    <source>
        <dbReference type="ARBA" id="ARBA00005843"/>
    </source>
</evidence>
<feature type="domain" description="Phorbol-ester/DAG-type" evidence="13">
    <location>
        <begin position="278"/>
        <end position="322"/>
    </location>
</feature>
<dbReference type="Ensembl" id="ENSGAGT00000005838.1">
    <property type="protein sequence ID" value="ENSGAGP00000005000.1"/>
    <property type="gene ID" value="ENSGAGG00000004084.1"/>
</dbReference>
<dbReference type="GO" id="GO:0007265">
    <property type="term" value="P:Ras protein signal transduction"/>
    <property type="evidence" value="ECO:0007669"/>
    <property type="project" value="TreeGrafter"/>
</dbReference>
<dbReference type="GO" id="GO:0005783">
    <property type="term" value="C:endoplasmic reticulum"/>
    <property type="evidence" value="ECO:0007669"/>
    <property type="project" value="TreeGrafter"/>
</dbReference>
<dbReference type="PROSITE" id="PS00479">
    <property type="entry name" value="ZF_DAG_PE_1"/>
    <property type="match status" value="1"/>
</dbReference>
<dbReference type="PROSITE" id="PS50081">
    <property type="entry name" value="ZF_DAG_PE_2"/>
    <property type="match status" value="1"/>
</dbReference>
<dbReference type="CDD" id="cd14152">
    <property type="entry name" value="STKc_KSR1"/>
    <property type="match status" value="1"/>
</dbReference>
<evidence type="ECO:0000256" key="5">
    <source>
        <dbReference type="ARBA" id="ARBA00022741"/>
    </source>
</evidence>
<keyword evidence="2" id="KW-0597">Phosphoprotein</keyword>
<feature type="domain" description="Protein kinase" evidence="12">
    <location>
        <begin position="508"/>
        <end position="778"/>
    </location>
</feature>
<reference evidence="14" key="3">
    <citation type="submission" date="2025-09" db="UniProtKB">
        <authorList>
            <consortium name="Ensembl"/>
        </authorList>
    </citation>
    <scope>IDENTIFICATION</scope>
</reference>
<evidence type="ECO:0000256" key="6">
    <source>
        <dbReference type="ARBA" id="ARBA00022777"/>
    </source>
</evidence>
<dbReference type="Gene3D" id="3.30.200.20">
    <property type="entry name" value="Phosphorylase Kinase, domain 1"/>
    <property type="match status" value="1"/>
</dbReference>
<dbReference type="GO" id="GO:0005524">
    <property type="term" value="F:ATP binding"/>
    <property type="evidence" value="ECO:0007669"/>
    <property type="project" value="UniProtKB-KW"/>
</dbReference>
<reference evidence="14" key="2">
    <citation type="submission" date="2025-08" db="UniProtKB">
        <authorList>
            <consortium name="Ensembl"/>
        </authorList>
    </citation>
    <scope>IDENTIFICATION</scope>
</reference>
<comment type="similarity">
    <text evidence="1">Belongs to the protein kinase superfamily. TKL Ser/Thr protein kinase family.</text>
</comment>
<dbReference type="GO" id="GO:0004674">
    <property type="term" value="F:protein serine/threonine kinase activity"/>
    <property type="evidence" value="ECO:0007669"/>
    <property type="project" value="UniProtKB-EC"/>
</dbReference>
<accession>A0A452GTG3</accession>
<dbReference type="SMART" id="SM00220">
    <property type="entry name" value="S_TKc"/>
    <property type="match status" value="1"/>
</dbReference>
<evidence type="ECO:0000256" key="8">
    <source>
        <dbReference type="ARBA" id="ARBA00022840"/>
    </source>
</evidence>
<evidence type="ECO:0000256" key="4">
    <source>
        <dbReference type="ARBA" id="ARBA00022723"/>
    </source>
</evidence>
<evidence type="ECO:0000256" key="7">
    <source>
        <dbReference type="ARBA" id="ARBA00022833"/>
    </source>
</evidence>
<dbReference type="FunFam" id="3.30.60.20:FF:000010">
    <property type="entry name" value="Putative kinase suppressor of Ras 1"/>
    <property type="match status" value="1"/>
</dbReference>